<dbReference type="UniPathway" id="UPA00109">
    <property type="reaction ID" value="UER00180"/>
</dbReference>
<keyword evidence="7" id="KW-0963">Cytoplasm</keyword>
<evidence type="ECO:0000256" key="6">
    <source>
        <dbReference type="ARBA" id="ARBA00012324"/>
    </source>
</evidence>
<reference evidence="28" key="1">
    <citation type="submission" date="2025-08" db="UniProtKB">
        <authorList>
            <consortium name="Ensembl"/>
        </authorList>
    </citation>
    <scope>IDENTIFICATION</scope>
</reference>
<comment type="subunit">
    <text evidence="23">Monomer. Interacts with TIGAR; the interaction increases hexokinase activity in a hypoxia- and HIF1A-dependent manner.</text>
</comment>
<dbReference type="GeneTree" id="ENSGT00950000182787"/>
<dbReference type="GO" id="GO:0006006">
    <property type="term" value="P:glucose metabolic process"/>
    <property type="evidence" value="ECO:0007669"/>
    <property type="project" value="TreeGrafter"/>
</dbReference>
<dbReference type="PRINTS" id="PR00475">
    <property type="entry name" value="HEXOKINASE"/>
</dbReference>
<keyword evidence="9" id="KW-0808">Transferase</keyword>
<organism evidence="28 29">
    <name type="scientific">Salmo trutta</name>
    <name type="common">Brown trout</name>
    <dbReference type="NCBI Taxonomy" id="8032"/>
    <lineage>
        <taxon>Eukaryota</taxon>
        <taxon>Metazoa</taxon>
        <taxon>Chordata</taxon>
        <taxon>Craniata</taxon>
        <taxon>Vertebrata</taxon>
        <taxon>Euteleostomi</taxon>
        <taxon>Actinopterygii</taxon>
        <taxon>Neopterygii</taxon>
        <taxon>Teleostei</taxon>
        <taxon>Protacanthopterygii</taxon>
        <taxon>Salmoniformes</taxon>
        <taxon>Salmonidae</taxon>
        <taxon>Salmoninae</taxon>
        <taxon>Salmo</taxon>
    </lineage>
</organism>
<dbReference type="GO" id="GO:0005524">
    <property type="term" value="F:ATP binding"/>
    <property type="evidence" value="ECO:0007669"/>
    <property type="project" value="UniProtKB-KW"/>
</dbReference>
<dbReference type="InterPro" id="IPR022673">
    <property type="entry name" value="Hexokinase_C"/>
</dbReference>
<evidence type="ECO:0000256" key="24">
    <source>
        <dbReference type="ARBA" id="ARBA00047905"/>
    </source>
</evidence>
<keyword evidence="10" id="KW-0677">Repeat</keyword>
<comment type="function">
    <text evidence="22">Catalyzes the phosphorylation of hexose, such as D-glucose and D-fructose, to hexose 6-phosphate (D-glucose 6-phosphate and D-fructose 6-phosphate, respectively). Mediates the initial step of glycolysis by catalyzing phosphorylation of D-glucose to D-glucose 6-phosphate. Plays a key role in maintaining the integrity of the outer mitochondrial membrane by preventing the release of apoptogenic molecules from the intermembrane space and subsequent apoptosis.</text>
</comment>
<dbReference type="GO" id="GO:0005536">
    <property type="term" value="F:D-glucose binding"/>
    <property type="evidence" value="ECO:0007669"/>
    <property type="project" value="InterPro"/>
</dbReference>
<dbReference type="GO" id="GO:0004340">
    <property type="term" value="F:glucokinase activity"/>
    <property type="evidence" value="ECO:0007669"/>
    <property type="project" value="TreeGrafter"/>
</dbReference>
<keyword evidence="29" id="KW-1185">Reference proteome</keyword>
<evidence type="ECO:0000256" key="19">
    <source>
        <dbReference type="ARBA" id="ARBA00039453"/>
    </source>
</evidence>
<dbReference type="InterPro" id="IPR022672">
    <property type="entry name" value="Hexokinase_N"/>
</dbReference>
<evidence type="ECO:0000256" key="21">
    <source>
        <dbReference type="ARBA" id="ARBA00044613"/>
    </source>
</evidence>
<dbReference type="FunFam" id="3.40.367.20:FF:000001">
    <property type="entry name" value="Hexokinase 1"/>
    <property type="match status" value="1"/>
</dbReference>
<comment type="pathway">
    <text evidence="3">Carbohydrate degradation; glycolysis; D-glyceraldehyde 3-phosphate and glycerone phosphate from D-glucose: step 1/4.</text>
</comment>
<accession>A0A674F7D9</accession>
<dbReference type="Pfam" id="PF00349">
    <property type="entry name" value="Hexokinase_1"/>
    <property type="match status" value="2"/>
</dbReference>
<name>A0A674F7D9_SALTR</name>
<evidence type="ECO:0000256" key="7">
    <source>
        <dbReference type="ARBA" id="ARBA00022490"/>
    </source>
</evidence>
<dbReference type="InterPro" id="IPR019807">
    <property type="entry name" value="Hexokinase_BS"/>
</dbReference>
<dbReference type="InParanoid" id="A0A674F7D9"/>
<sequence length="931" mass="104261">MTNFSSFVWIETGIFFKPPRRGLSVYSFTTSVDRMIAAQLLAYYFTELKDDKVKKIDKYLYAMRFSDETLMDIMKRFRRELGNGLGRDTNHTATVKMLPTFVRSIPDGSEKGDFIALDLGGSAFRILRVKVSHEKKQTVQMESQIYDTPEDIIHGSGARLFDHVAECLGDFMEKQNIKDKKLSVGFTFSFPCAQTKLNEFSHKQICCTMDYDADIMAVVNDTVGTMMTCGFDDQRCEVGIIIGTGTNACYMEELRHIDLVEGDEGRMCINTEWGAFGDDGMLEDIRTEFDREIDRGSLNPGKQLFEKMVSGMYMGELVRLILVKMAKEGFLFEGRITPELLTKGKFETKHVSSIEKSKEGLTKAKDILGRLGVEPSADDCIAVQHVCTIVSHRSANLIAATLGGILSRLKDNKGNPRLRTTVGIDGSLYKMHPQYARRLHKTVRRLVPESDVRFLLSESGSSKGAAMVTAVAYRLADQRRQITETLAEFRLTSDQLLEVKKRMRTEIQNGLGKKTHDSATVKMWPTYVLSTPDGSENGDFLALDLGGTNFRVLLVKIRSGKRRTVEMHNKIYAIPMEVMQGTGEELFDHIVQCISDFLDYMGMKNTRLPLGFTFSFPCRQTSLDVGILVTWTKGFKATDCEGEDVVGLLREGIKRREEFDLDVVAVVNDTVGTMMTCAYEEPTCEVGLIAGTGSNACYMEEMRNIEMVEGDVGRMCVNMEWGAFGDNGCLDDIRTEYDRAVDDFSLNPGKQRYEKMCSGMYLGEIVRNILIDLTKRGFLFRGQISETLKTRGIFETKFLSQIESDRLALLQVRSILQQLGLDSTCDDSIIVKEVCGTVSHRAAQLCGAGMAAVVDKIRENRGLNQMNITVGVDGTLYKLHPHFSGIMHQTVKELAPKCNVNFLLSEDGSGKGAALITAVGCRMREQEEQKS</sequence>
<comment type="similarity">
    <text evidence="5">Belongs to the hexokinase family.</text>
</comment>
<evidence type="ECO:0000256" key="4">
    <source>
        <dbReference type="ARBA" id="ARBA00005028"/>
    </source>
</evidence>
<keyword evidence="17" id="KW-0472">Membrane</keyword>
<evidence type="ECO:0000259" key="26">
    <source>
        <dbReference type="Pfam" id="PF00349"/>
    </source>
</evidence>
<evidence type="ECO:0000256" key="17">
    <source>
        <dbReference type="ARBA" id="ARBA00023136"/>
    </source>
</evidence>
<dbReference type="GO" id="GO:0019158">
    <property type="term" value="F:mannokinase activity"/>
    <property type="evidence" value="ECO:0007669"/>
    <property type="project" value="TreeGrafter"/>
</dbReference>
<evidence type="ECO:0000259" key="27">
    <source>
        <dbReference type="Pfam" id="PF03727"/>
    </source>
</evidence>
<dbReference type="GO" id="GO:0006096">
    <property type="term" value="P:glycolytic process"/>
    <property type="evidence" value="ECO:0007669"/>
    <property type="project" value="UniProtKB-UniPathway"/>
</dbReference>
<evidence type="ECO:0000256" key="8">
    <source>
        <dbReference type="ARBA" id="ARBA00022533"/>
    </source>
</evidence>
<evidence type="ECO:0000256" key="10">
    <source>
        <dbReference type="ARBA" id="ARBA00022737"/>
    </source>
</evidence>
<evidence type="ECO:0000256" key="22">
    <source>
        <dbReference type="ARBA" id="ARBA00046097"/>
    </source>
</evidence>
<feature type="domain" description="Hexokinase C-terminal" evidence="27">
    <location>
        <begin position="686"/>
        <end position="919"/>
    </location>
</feature>
<feature type="domain" description="Hexokinase C-terminal" evidence="27">
    <location>
        <begin position="238"/>
        <end position="471"/>
    </location>
</feature>
<dbReference type="SUPFAM" id="SSF53067">
    <property type="entry name" value="Actin-like ATPase domain"/>
    <property type="match status" value="4"/>
</dbReference>
<keyword evidence="15" id="KW-0007">Acetylation</keyword>
<comment type="catalytic activity">
    <reaction evidence="24">
        <text>D-fructose + ATP = D-fructose 6-phosphate + ADP + H(+)</text>
        <dbReference type="Rhea" id="RHEA:16125"/>
        <dbReference type="ChEBI" id="CHEBI:15378"/>
        <dbReference type="ChEBI" id="CHEBI:30616"/>
        <dbReference type="ChEBI" id="CHEBI:37721"/>
        <dbReference type="ChEBI" id="CHEBI:61527"/>
        <dbReference type="ChEBI" id="CHEBI:456216"/>
        <dbReference type="EC" id="2.7.1.1"/>
    </reaction>
    <physiologicalReaction direction="left-to-right" evidence="24">
        <dbReference type="Rhea" id="RHEA:16126"/>
    </physiologicalReaction>
</comment>
<evidence type="ECO:0000256" key="9">
    <source>
        <dbReference type="ARBA" id="ARBA00022679"/>
    </source>
</evidence>
<proteinExistence type="inferred from homology"/>
<dbReference type="GO" id="GO:0005829">
    <property type="term" value="C:cytosol"/>
    <property type="evidence" value="ECO:0007669"/>
    <property type="project" value="UniProtKB-SubCell"/>
</dbReference>
<dbReference type="FunFam" id="3.40.367.20:FF:000020">
    <property type="entry name" value="Hexokinase-1"/>
    <property type="match status" value="1"/>
</dbReference>
<dbReference type="AlphaFoldDB" id="A0A674F7D9"/>
<keyword evidence="8" id="KW-0021">Allosteric enzyme</keyword>
<evidence type="ECO:0000256" key="16">
    <source>
        <dbReference type="ARBA" id="ARBA00023128"/>
    </source>
</evidence>
<comment type="catalytic activity">
    <reaction evidence="25">
        <text>D-glucose + ATP = D-glucose 6-phosphate + ADP + H(+)</text>
        <dbReference type="Rhea" id="RHEA:17825"/>
        <dbReference type="ChEBI" id="CHEBI:4167"/>
        <dbReference type="ChEBI" id="CHEBI:15378"/>
        <dbReference type="ChEBI" id="CHEBI:30616"/>
        <dbReference type="ChEBI" id="CHEBI:61548"/>
        <dbReference type="ChEBI" id="CHEBI:456216"/>
        <dbReference type="EC" id="2.7.1.1"/>
    </reaction>
    <physiologicalReaction direction="left-to-right" evidence="25">
        <dbReference type="Rhea" id="RHEA:17826"/>
    </physiologicalReaction>
</comment>
<comment type="catalytic activity">
    <reaction evidence="21">
        <text>a D-hexose + ATP = a D-hexose 6-phosphate + ADP + H(+)</text>
        <dbReference type="Rhea" id="RHEA:22740"/>
        <dbReference type="ChEBI" id="CHEBI:4194"/>
        <dbReference type="ChEBI" id="CHEBI:15378"/>
        <dbReference type="ChEBI" id="CHEBI:30616"/>
        <dbReference type="ChEBI" id="CHEBI:229467"/>
        <dbReference type="ChEBI" id="CHEBI:456216"/>
        <dbReference type="EC" id="2.7.1.1"/>
    </reaction>
    <physiologicalReaction direction="left-to-right" evidence="21">
        <dbReference type="Rhea" id="RHEA:22741"/>
    </physiologicalReaction>
</comment>
<evidence type="ECO:0000256" key="25">
    <source>
        <dbReference type="ARBA" id="ARBA00048160"/>
    </source>
</evidence>
<evidence type="ECO:0000256" key="18">
    <source>
        <dbReference type="ARBA" id="ARBA00023152"/>
    </source>
</evidence>
<dbReference type="GO" id="GO:0008865">
    <property type="term" value="F:fructokinase activity"/>
    <property type="evidence" value="ECO:0007669"/>
    <property type="project" value="TreeGrafter"/>
</dbReference>
<evidence type="ECO:0000256" key="2">
    <source>
        <dbReference type="ARBA" id="ARBA00004514"/>
    </source>
</evidence>
<feature type="domain" description="Hexokinase N-terminal" evidence="26">
    <location>
        <begin position="56"/>
        <end position="199"/>
    </location>
</feature>
<dbReference type="GO" id="GO:0001678">
    <property type="term" value="P:intracellular glucose homeostasis"/>
    <property type="evidence" value="ECO:0007669"/>
    <property type="project" value="InterPro"/>
</dbReference>
<dbReference type="FunFam" id="3.30.420.40:FF:000015">
    <property type="entry name" value="Hexokinase 1"/>
    <property type="match status" value="1"/>
</dbReference>
<dbReference type="PROSITE" id="PS00378">
    <property type="entry name" value="HEXOKINASE_1"/>
    <property type="match status" value="1"/>
</dbReference>
<dbReference type="InterPro" id="IPR001312">
    <property type="entry name" value="Hexokinase"/>
</dbReference>
<evidence type="ECO:0000256" key="14">
    <source>
        <dbReference type="ARBA" id="ARBA00022840"/>
    </source>
</evidence>
<evidence type="ECO:0000256" key="23">
    <source>
        <dbReference type="ARBA" id="ARBA00047013"/>
    </source>
</evidence>
<evidence type="ECO:0000256" key="15">
    <source>
        <dbReference type="ARBA" id="ARBA00022990"/>
    </source>
</evidence>
<dbReference type="Proteomes" id="UP000472277">
    <property type="component" value="Chromosome 18"/>
</dbReference>
<evidence type="ECO:0000256" key="11">
    <source>
        <dbReference type="ARBA" id="ARBA00022741"/>
    </source>
</evidence>
<dbReference type="PANTHER" id="PTHR19443">
    <property type="entry name" value="HEXOKINASE"/>
    <property type="match status" value="1"/>
</dbReference>
<dbReference type="UniPathway" id="UPA00242"/>
<keyword evidence="12" id="KW-0418">Kinase</keyword>
<evidence type="ECO:0000256" key="13">
    <source>
        <dbReference type="ARBA" id="ARBA00022787"/>
    </source>
</evidence>
<dbReference type="FunFam" id="3.30.420.40:FF:000805">
    <property type="entry name" value="Hexokinase-2"/>
    <property type="match status" value="1"/>
</dbReference>
<keyword evidence="13" id="KW-1000">Mitochondrion outer membrane</keyword>
<dbReference type="Pfam" id="PF03727">
    <property type="entry name" value="Hexokinase_2"/>
    <property type="match status" value="2"/>
</dbReference>
<dbReference type="GO" id="GO:0005741">
    <property type="term" value="C:mitochondrial outer membrane"/>
    <property type="evidence" value="ECO:0007669"/>
    <property type="project" value="UniProtKB-SubCell"/>
</dbReference>
<evidence type="ECO:0000256" key="1">
    <source>
        <dbReference type="ARBA" id="ARBA00004450"/>
    </source>
</evidence>
<protein>
    <recommendedName>
        <fullName evidence="19">Hexokinase-2</fullName>
        <ecNumber evidence="6">2.7.1.1</ecNumber>
    </recommendedName>
    <alternativeName>
        <fullName evidence="20">Hexokinase type II</fullName>
    </alternativeName>
</protein>
<comment type="pathway">
    <text evidence="4">Carbohydrate metabolism; hexose metabolism.</text>
</comment>
<evidence type="ECO:0000313" key="29">
    <source>
        <dbReference type="Proteomes" id="UP000472277"/>
    </source>
</evidence>
<dbReference type="PANTHER" id="PTHR19443:SF10">
    <property type="entry name" value="HEXOKINASE-1"/>
    <property type="match status" value="1"/>
</dbReference>
<evidence type="ECO:0000256" key="5">
    <source>
        <dbReference type="ARBA" id="ARBA00009225"/>
    </source>
</evidence>
<comment type="subcellular location">
    <subcellularLocation>
        <location evidence="2">Cytoplasm</location>
        <location evidence="2">Cytosol</location>
    </subcellularLocation>
    <subcellularLocation>
        <location evidence="1">Mitochondrion outer membrane</location>
        <topology evidence="1">Peripheral membrane protein</topology>
    </subcellularLocation>
</comment>
<dbReference type="InterPro" id="IPR043129">
    <property type="entry name" value="ATPase_NBD"/>
</dbReference>
<keyword evidence="11" id="KW-0547">Nucleotide-binding</keyword>
<evidence type="ECO:0000256" key="3">
    <source>
        <dbReference type="ARBA" id="ARBA00004888"/>
    </source>
</evidence>
<evidence type="ECO:0000256" key="12">
    <source>
        <dbReference type="ARBA" id="ARBA00022777"/>
    </source>
</evidence>
<dbReference type="PROSITE" id="PS51748">
    <property type="entry name" value="HEXOKINASE_2"/>
    <property type="match status" value="2"/>
</dbReference>
<reference evidence="28" key="2">
    <citation type="submission" date="2025-09" db="UniProtKB">
        <authorList>
            <consortium name="Ensembl"/>
        </authorList>
    </citation>
    <scope>IDENTIFICATION</scope>
</reference>
<evidence type="ECO:0000256" key="20">
    <source>
        <dbReference type="ARBA" id="ARBA00041371"/>
    </source>
</evidence>
<keyword evidence="16" id="KW-0496">Mitochondrion</keyword>
<dbReference type="Gene3D" id="3.40.367.20">
    <property type="match status" value="3"/>
</dbReference>
<keyword evidence="18" id="KW-0324">Glycolysis</keyword>
<feature type="domain" description="Hexokinase N-terminal" evidence="26">
    <location>
        <begin position="482"/>
        <end position="679"/>
    </location>
</feature>
<gene>
    <name evidence="28" type="primary">HK1</name>
    <name evidence="28" type="synonym">hkdc1</name>
</gene>
<evidence type="ECO:0000313" key="28">
    <source>
        <dbReference type="Ensembl" id="ENSSTUP00000116183.1"/>
    </source>
</evidence>
<dbReference type="Ensembl" id="ENSSTUT00000124268.1">
    <property type="protein sequence ID" value="ENSSTUP00000116183.1"/>
    <property type="gene ID" value="ENSSTUG00000051081.1"/>
</dbReference>
<dbReference type="Gene3D" id="3.30.420.40">
    <property type="match status" value="3"/>
</dbReference>
<dbReference type="EC" id="2.7.1.1" evidence="6"/>
<keyword evidence="14" id="KW-0067">ATP-binding</keyword>